<comment type="caution">
    <text evidence="2">The sequence shown here is derived from an EMBL/GenBank/DDBJ whole genome shotgun (WGS) entry which is preliminary data.</text>
</comment>
<proteinExistence type="predicted"/>
<sequence length="42" mass="4660">VRDDAIRDATYAQKTSASSSLRSETTQLGTPPMPKKRALHHH</sequence>
<reference evidence="2" key="1">
    <citation type="submission" date="2021-06" db="EMBL/GenBank/DDBJ databases">
        <authorList>
            <person name="Kallberg Y."/>
            <person name="Tangrot J."/>
            <person name="Rosling A."/>
        </authorList>
    </citation>
    <scope>NUCLEOTIDE SEQUENCE</scope>
    <source>
        <strain evidence="2">IN212</strain>
    </source>
</reference>
<gene>
    <name evidence="2" type="ORF">RFULGI_LOCUS11343</name>
</gene>
<protein>
    <submittedName>
        <fullName evidence="2">18686_t:CDS:1</fullName>
    </submittedName>
</protein>
<keyword evidence="3" id="KW-1185">Reference proteome</keyword>
<evidence type="ECO:0000256" key="1">
    <source>
        <dbReference type="SAM" id="MobiDB-lite"/>
    </source>
</evidence>
<dbReference type="EMBL" id="CAJVPZ010024491">
    <property type="protein sequence ID" value="CAG8719271.1"/>
    <property type="molecule type" value="Genomic_DNA"/>
</dbReference>
<feature type="compositionally biased region" description="Polar residues" evidence="1">
    <location>
        <begin position="12"/>
        <end position="29"/>
    </location>
</feature>
<organism evidence="2 3">
    <name type="scientific">Racocetra fulgida</name>
    <dbReference type="NCBI Taxonomy" id="60492"/>
    <lineage>
        <taxon>Eukaryota</taxon>
        <taxon>Fungi</taxon>
        <taxon>Fungi incertae sedis</taxon>
        <taxon>Mucoromycota</taxon>
        <taxon>Glomeromycotina</taxon>
        <taxon>Glomeromycetes</taxon>
        <taxon>Diversisporales</taxon>
        <taxon>Gigasporaceae</taxon>
        <taxon>Racocetra</taxon>
    </lineage>
</organism>
<name>A0A9N9NB95_9GLOM</name>
<evidence type="ECO:0000313" key="2">
    <source>
        <dbReference type="EMBL" id="CAG8719271.1"/>
    </source>
</evidence>
<dbReference type="Proteomes" id="UP000789396">
    <property type="component" value="Unassembled WGS sequence"/>
</dbReference>
<feature type="region of interest" description="Disordered" evidence="1">
    <location>
        <begin position="1"/>
        <end position="42"/>
    </location>
</feature>
<dbReference type="AlphaFoldDB" id="A0A9N9NB95"/>
<dbReference type="OrthoDB" id="10522578at2759"/>
<evidence type="ECO:0000313" key="3">
    <source>
        <dbReference type="Proteomes" id="UP000789396"/>
    </source>
</evidence>
<feature type="non-terminal residue" evidence="2">
    <location>
        <position position="1"/>
    </location>
</feature>
<accession>A0A9N9NB95</accession>